<dbReference type="Proteomes" id="UP000266482">
    <property type="component" value="Unassembled WGS sequence"/>
</dbReference>
<dbReference type="PANTHER" id="PTHR30435:SF12">
    <property type="entry name" value="FLAGELLAR BASAL BODY ROD PROTEIN FLGB"/>
    <property type="match status" value="1"/>
</dbReference>
<accession>A0A3A1UNM1</accession>
<evidence type="ECO:0000256" key="2">
    <source>
        <dbReference type="ARBA" id="ARBA00009677"/>
    </source>
</evidence>
<dbReference type="GO" id="GO:0030694">
    <property type="term" value="C:bacterial-type flagellum basal body, rod"/>
    <property type="evidence" value="ECO:0007669"/>
    <property type="project" value="InterPro"/>
</dbReference>
<comment type="caution">
    <text evidence="8">The sequence shown here is derived from an EMBL/GenBank/DDBJ whole genome shotgun (WGS) entry which is preliminary data.</text>
</comment>
<comment type="similarity">
    <text evidence="2 6">Belongs to the flagella basal body rod proteins family.</text>
</comment>
<sequence>MFSSKNSIRNESLLHILELRHRIIADNIANAETPGYKVKSVVFQEELEKMINREDEESVRLKRTHEKHLPHGTESSAIPYKVVEHNHTVMNNNLNNVDIDKEMANLASNQLSYNYMIDRVSGHYNKYKKLFADLK</sequence>
<keyword evidence="9" id="KW-1185">Reference proteome</keyword>
<dbReference type="GO" id="GO:0071978">
    <property type="term" value="P:bacterial-type flagellum-dependent swarming motility"/>
    <property type="evidence" value="ECO:0007669"/>
    <property type="project" value="TreeGrafter"/>
</dbReference>
<evidence type="ECO:0000313" key="8">
    <source>
        <dbReference type="EMBL" id="RIX50129.1"/>
    </source>
</evidence>
<dbReference type="PIRSF" id="PIRSF002889">
    <property type="entry name" value="Rod_FlgB"/>
    <property type="match status" value="1"/>
</dbReference>
<gene>
    <name evidence="8" type="primary">flgB</name>
    <name evidence="8" type="ORF">D3P08_21515</name>
</gene>
<keyword evidence="8" id="KW-0282">Flagellum</keyword>
<keyword evidence="8" id="KW-0969">Cilium</keyword>
<dbReference type="RefSeq" id="WP_119602178.1">
    <property type="nucleotide sequence ID" value="NZ_QXQA01000016.1"/>
</dbReference>
<evidence type="ECO:0000256" key="4">
    <source>
        <dbReference type="ARBA" id="ARBA00023143"/>
    </source>
</evidence>
<keyword evidence="4 6" id="KW-0975">Bacterial flagellum</keyword>
<name>A0A3A1UNM1_9BACL</name>
<dbReference type="NCBIfam" id="TIGR01396">
    <property type="entry name" value="FlgB"/>
    <property type="match status" value="1"/>
</dbReference>
<comment type="subunit">
    <text evidence="6">The basal body constitutes a major portion of the flagellar organelle and consists of a number of rings mounted on a central rod.</text>
</comment>
<comment type="subcellular location">
    <subcellularLocation>
        <location evidence="1 6">Bacterial flagellum basal body</location>
    </subcellularLocation>
</comment>
<dbReference type="EMBL" id="QXQA01000016">
    <property type="protein sequence ID" value="RIX50129.1"/>
    <property type="molecule type" value="Genomic_DNA"/>
</dbReference>
<reference evidence="8 9" key="1">
    <citation type="submission" date="2018-09" db="EMBL/GenBank/DDBJ databases">
        <title>Paenibacillus aracenensis nov. sp. isolated from a cave in southern Spain.</title>
        <authorList>
            <person name="Jurado V."/>
            <person name="Gutierrez-Patricio S."/>
            <person name="Gonzalez-Pimentel J.L."/>
            <person name="Miller A.Z."/>
            <person name="Laiz L."/>
            <person name="Saiz-Jimenez C."/>
        </authorList>
    </citation>
    <scope>NUCLEOTIDE SEQUENCE [LARGE SCALE GENOMIC DNA]</scope>
    <source>
        <strain evidence="8 9">DSM 22867</strain>
    </source>
</reference>
<dbReference type="OrthoDB" id="9792068at2"/>
<evidence type="ECO:0000259" key="7">
    <source>
        <dbReference type="Pfam" id="PF00460"/>
    </source>
</evidence>
<evidence type="ECO:0000256" key="3">
    <source>
        <dbReference type="ARBA" id="ARBA00014376"/>
    </source>
</evidence>
<evidence type="ECO:0000256" key="5">
    <source>
        <dbReference type="ARBA" id="ARBA00024934"/>
    </source>
</evidence>
<dbReference type="InterPro" id="IPR001444">
    <property type="entry name" value="Flag_bb_rod_N"/>
</dbReference>
<keyword evidence="8" id="KW-0966">Cell projection</keyword>
<dbReference type="AlphaFoldDB" id="A0A3A1UNM1"/>
<evidence type="ECO:0000313" key="9">
    <source>
        <dbReference type="Proteomes" id="UP000266482"/>
    </source>
</evidence>
<protein>
    <recommendedName>
        <fullName evidence="3 6">Flagellar basal body rod protein FlgB</fullName>
    </recommendedName>
</protein>
<proteinExistence type="inferred from homology"/>
<feature type="domain" description="Flagellar basal body rod protein N-terminal" evidence="7">
    <location>
        <begin position="23"/>
        <end position="37"/>
    </location>
</feature>
<evidence type="ECO:0000256" key="1">
    <source>
        <dbReference type="ARBA" id="ARBA00004117"/>
    </source>
</evidence>
<dbReference type="Pfam" id="PF00460">
    <property type="entry name" value="Flg_bb_rod"/>
    <property type="match status" value="1"/>
</dbReference>
<organism evidence="8 9">
    <name type="scientific">Paenibacillus nanensis</name>
    <dbReference type="NCBI Taxonomy" id="393251"/>
    <lineage>
        <taxon>Bacteria</taxon>
        <taxon>Bacillati</taxon>
        <taxon>Bacillota</taxon>
        <taxon>Bacilli</taxon>
        <taxon>Bacillales</taxon>
        <taxon>Paenibacillaceae</taxon>
        <taxon>Paenibacillus</taxon>
    </lineage>
</organism>
<dbReference type="InterPro" id="IPR006300">
    <property type="entry name" value="FlgB"/>
</dbReference>
<evidence type="ECO:0000256" key="6">
    <source>
        <dbReference type="PIRNR" id="PIRNR002889"/>
    </source>
</evidence>
<dbReference type="PANTHER" id="PTHR30435">
    <property type="entry name" value="FLAGELLAR PROTEIN"/>
    <property type="match status" value="1"/>
</dbReference>
<comment type="function">
    <text evidence="5 6">Structural component of flagellum, the bacterial motility apparatus. Part of the rod structure of flagellar basal body.</text>
</comment>